<comment type="similarity">
    <text evidence="3 11">Belongs to the CobT family.</text>
</comment>
<evidence type="ECO:0000313" key="13">
    <source>
        <dbReference type="Proteomes" id="UP000324517"/>
    </source>
</evidence>
<evidence type="ECO:0000256" key="7">
    <source>
        <dbReference type="ARBA" id="ARBA00022676"/>
    </source>
</evidence>
<dbReference type="HAMAP" id="MF_00230">
    <property type="entry name" value="CobT"/>
    <property type="match status" value="1"/>
</dbReference>
<feature type="active site" description="Proton acceptor" evidence="11">
    <location>
        <position position="313"/>
    </location>
</feature>
<comment type="catalytic activity">
    <reaction evidence="10 11">
        <text>5,6-dimethylbenzimidazole + nicotinate beta-D-ribonucleotide = alpha-ribazole 5'-phosphate + nicotinate + H(+)</text>
        <dbReference type="Rhea" id="RHEA:11196"/>
        <dbReference type="ChEBI" id="CHEBI:15378"/>
        <dbReference type="ChEBI" id="CHEBI:15890"/>
        <dbReference type="ChEBI" id="CHEBI:32544"/>
        <dbReference type="ChEBI" id="CHEBI:57502"/>
        <dbReference type="ChEBI" id="CHEBI:57918"/>
        <dbReference type="EC" id="2.4.2.21"/>
    </reaction>
</comment>
<comment type="pathway">
    <text evidence="2 11">Nucleoside biosynthesis; alpha-ribazole biosynthesis; alpha-ribazole from 5,6-dimethylbenzimidazole: step 1/2.</text>
</comment>
<evidence type="ECO:0000256" key="3">
    <source>
        <dbReference type="ARBA" id="ARBA00007110"/>
    </source>
</evidence>
<dbReference type="SUPFAM" id="SSF52733">
    <property type="entry name" value="Nicotinate mononucleotide:5,6-dimethylbenzimidazole phosphoribosyltransferase (CobT)"/>
    <property type="match status" value="1"/>
</dbReference>
<accession>A0A5D4TCW6</accession>
<keyword evidence="7 11" id="KW-0328">Glycosyltransferase</keyword>
<proteinExistence type="inferred from homology"/>
<evidence type="ECO:0000256" key="5">
    <source>
        <dbReference type="ARBA" id="ARBA00015486"/>
    </source>
</evidence>
<evidence type="ECO:0000256" key="8">
    <source>
        <dbReference type="ARBA" id="ARBA00022679"/>
    </source>
</evidence>
<keyword evidence="8 11" id="KW-0808">Transferase</keyword>
<dbReference type="CDD" id="cd02439">
    <property type="entry name" value="DMB-PRT_CobT"/>
    <property type="match status" value="1"/>
</dbReference>
<evidence type="ECO:0000313" key="12">
    <source>
        <dbReference type="EMBL" id="TYS73135.1"/>
    </source>
</evidence>
<evidence type="ECO:0000256" key="10">
    <source>
        <dbReference type="ARBA" id="ARBA00047340"/>
    </source>
</evidence>
<gene>
    <name evidence="11 12" type="primary">cobT</name>
    <name evidence="12" type="ORF">FZC75_08775</name>
</gene>
<dbReference type="Gene3D" id="1.10.1610.10">
    <property type="match status" value="1"/>
</dbReference>
<dbReference type="Pfam" id="PF02277">
    <property type="entry name" value="DBI_PRT"/>
    <property type="match status" value="1"/>
</dbReference>
<evidence type="ECO:0000256" key="6">
    <source>
        <dbReference type="ARBA" id="ARBA00022573"/>
    </source>
</evidence>
<dbReference type="UniPathway" id="UPA00061">
    <property type="reaction ID" value="UER00516"/>
</dbReference>
<evidence type="ECO:0000256" key="4">
    <source>
        <dbReference type="ARBA" id="ARBA00011991"/>
    </source>
</evidence>
<sequence>MEKVFAINPINLMQGAKMQEYVNSLTKPQGSLGAVEEIAIQLAQITGKDFPEVTPPGIIVFAADHGVASEGVSAYPQEVTVQMVHNFLDGGAAINVLGKQIKAKVEIVDIGVAADVDRVGLHMKKIRHGTANFLKGDAMTREETWQAIEVGSDMATSVIENGAKCLIIGEMGIGNTTSSSAILSALSGLGVEEVIGTGTGISVDQLKRKQQVIRQSLQERNPDPTDPIDTLSKVGGLEIAGMVGAILSAAEHKIPVLVDGFISTVAALIAKKLYPEVNGYLFIGHHSMEAGHKHAIMLLDKKPILNLGLRLGEGSGAALAFPILEAATNIVKEMATFESAGVAEKI</sequence>
<dbReference type="OrthoDB" id="9781491at2"/>
<dbReference type="PANTHER" id="PTHR43463">
    <property type="entry name" value="NICOTINATE-NUCLEOTIDE--DIMETHYLBENZIMIDAZOLE PHOSPHORIBOSYLTRANSFERASE"/>
    <property type="match status" value="1"/>
</dbReference>
<dbReference type="NCBIfam" id="NF000996">
    <property type="entry name" value="PRK00105.1"/>
    <property type="match status" value="1"/>
</dbReference>
<dbReference type="AlphaFoldDB" id="A0A5D4TCW6"/>
<comment type="function">
    <text evidence="1 11">Catalyzes the synthesis of alpha-ribazole-5'-phosphate from nicotinate mononucleotide (NAMN) and 5,6-dimethylbenzimidazole (DMB).</text>
</comment>
<comment type="caution">
    <text evidence="12">The sequence shown here is derived from an EMBL/GenBank/DDBJ whole genome shotgun (WGS) entry which is preliminary data.</text>
</comment>
<dbReference type="EC" id="2.4.2.21" evidence="4 11"/>
<dbReference type="FunFam" id="3.40.50.10210:FF:000001">
    <property type="entry name" value="Nicotinate-nucleotide--dimethylbenzimidazole phosphoribosyltransferase"/>
    <property type="match status" value="1"/>
</dbReference>
<evidence type="ECO:0000256" key="2">
    <source>
        <dbReference type="ARBA" id="ARBA00005049"/>
    </source>
</evidence>
<dbReference type="GO" id="GO:0008939">
    <property type="term" value="F:nicotinate-nucleotide-dimethylbenzimidazole phosphoribosyltransferase activity"/>
    <property type="evidence" value="ECO:0007669"/>
    <property type="project" value="UniProtKB-UniRule"/>
</dbReference>
<dbReference type="RefSeq" id="WP_010199352.1">
    <property type="nucleotide sequence ID" value="NZ_JBNILM010000002.1"/>
</dbReference>
<dbReference type="GO" id="GO:0009236">
    <property type="term" value="P:cobalamin biosynthetic process"/>
    <property type="evidence" value="ECO:0007669"/>
    <property type="project" value="UniProtKB-UniRule"/>
</dbReference>
<protein>
    <recommendedName>
        <fullName evidence="5 11">Nicotinate-nucleotide--dimethylbenzimidazole phosphoribosyltransferase</fullName>
        <shortName evidence="11">NN:DBI PRT</shortName>
        <ecNumber evidence="4 11">2.4.2.21</ecNumber>
    </recommendedName>
    <alternativeName>
        <fullName evidence="9 11">N(1)-alpha-phosphoribosyltransferase</fullName>
    </alternativeName>
</protein>
<dbReference type="InterPro" id="IPR017846">
    <property type="entry name" value="Nict_dMeBzImd_PRibTrfase_bact"/>
</dbReference>
<dbReference type="NCBIfam" id="TIGR03160">
    <property type="entry name" value="cobT_DBIPRT"/>
    <property type="match status" value="1"/>
</dbReference>
<dbReference type="InterPro" id="IPR023195">
    <property type="entry name" value="Nict_dMeBzImd_PRibTrfase_N"/>
</dbReference>
<dbReference type="Proteomes" id="UP000324517">
    <property type="component" value="Unassembled WGS sequence"/>
</dbReference>
<evidence type="ECO:0000256" key="1">
    <source>
        <dbReference type="ARBA" id="ARBA00002197"/>
    </source>
</evidence>
<keyword evidence="6 11" id="KW-0169">Cobalamin biosynthesis</keyword>
<organism evidence="12 13">
    <name type="scientific">Sutcliffiella horikoshii</name>
    <dbReference type="NCBI Taxonomy" id="79883"/>
    <lineage>
        <taxon>Bacteria</taxon>
        <taxon>Bacillati</taxon>
        <taxon>Bacillota</taxon>
        <taxon>Bacilli</taxon>
        <taxon>Bacillales</taxon>
        <taxon>Bacillaceae</taxon>
        <taxon>Sutcliffiella</taxon>
    </lineage>
</organism>
<reference evidence="12 13" key="1">
    <citation type="submission" date="2019-08" db="EMBL/GenBank/DDBJ databases">
        <title>Bacillus genomes from the desert of Cuatro Cienegas, Coahuila.</title>
        <authorList>
            <person name="Olmedo-Alvarez G."/>
        </authorList>
    </citation>
    <scope>NUCLEOTIDE SEQUENCE [LARGE SCALE GENOMIC DNA]</scope>
    <source>
        <strain evidence="12 13">CH98b_3T</strain>
    </source>
</reference>
<dbReference type="PANTHER" id="PTHR43463:SF1">
    <property type="entry name" value="NICOTINATE-NUCLEOTIDE--DIMETHYLBENZIMIDAZOLE PHOSPHORIBOSYLTRANSFERASE"/>
    <property type="match status" value="1"/>
</dbReference>
<dbReference type="InterPro" id="IPR036087">
    <property type="entry name" value="Nict_dMeBzImd_PRibTrfase_sf"/>
</dbReference>
<evidence type="ECO:0000256" key="11">
    <source>
        <dbReference type="HAMAP-Rule" id="MF_00230"/>
    </source>
</evidence>
<dbReference type="InterPro" id="IPR003200">
    <property type="entry name" value="Nict_dMeBzImd_PRibTrfase"/>
</dbReference>
<name>A0A5D4TCW6_9BACI</name>
<dbReference type="EMBL" id="VTET01000003">
    <property type="protein sequence ID" value="TYS73135.1"/>
    <property type="molecule type" value="Genomic_DNA"/>
</dbReference>
<evidence type="ECO:0000256" key="9">
    <source>
        <dbReference type="ARBA" id="ARBA00030686"/>
    </source>
</evidence>
<dbReference type="Gene3D" id="3.40.50.10210">
    <property type="match status" value="1"/>
</dbReference>